<dbReference type="PANTHER" id="PTHR30265:SF4">
    <property type="entry name" value="KOW MOTIF FAMILY PROTEIN, EXPRESSED"/>
    <property type="match status" value="1"/>
</dbReference>
<dbReference type="SUPFAM" id="SSF82679">
    <property type="entry name" value="N-utilization substance G protein NusG, N-terminal domain"/>
    <property type="match status" value="1"/>
</dbReference>
<name>A0AAN4VZ69_9BACT</name>
<dbReference type="Gene3D" id="3.30.70.940">
    <property type="entry name" value="NusG, N-terminal domain"/>
    <property type="match status" value="1"/>
</dbReference>
<keyword evidence="1" id="KW-0889">Transcription antitermination</keyword>
<keyword evidence="3" id="KW-0804">Transcription</keyword>
<organism evidence="5 6">
    <name type="scientific">Persicobacter diffluens</name>
    <dbReference type="NCBI Taxonomy" id="981"/>
    <lineage>
        <taxon>Bacteria</taxon>
        <taxon>Pseudomonadati</taxon>
        <taxon>Bacteroidota</taxon>
        <taxon>Cytophagia</taxon>
        <taxon>Cytophagales</taxon>
        <taxon>Persicobacteraceae</taxon>
        <taxon>Persicobacter</taxon>
    </lineage>
</organism>
<dbReference type="GO" id="GO:0031564">
    <property type="term" value="P:transcription antitermination"/>
    <property type="evidence" value="ECO:0007669"/>
    <property type="project" value="UniProtKB-KW"/>
</dbReference>
<dbReference type="InterPro" id="IPR006645">
    <property type="entry name" value="NGN-like_dom"/>
</dbReference>
<evidence type="ECO:0000256" key="3">
    <source>
        <dbReference type="ARBA" id="ARBA00023163"/>
    </source>
</evidence>
<reference evidence="5 6" key="1">
    <citation type="submission" date="2021-12" db="EMBL/GenBank/DDBJ databases">
        <title>Genome sequencing of bacteria with rrn-lacking chromosome and rrn-plasmid.</title>
        <authorList>
            <person name="Anda M."/>
            <person name="Iwasaki W."/>
        </authorList>
    </citation>
    <scope>NUCLEOTIDE SEQUENCE [LARGE SCALE GENOMIC DNA]</scope>
    <source>
        <strain evidence="5 6">NBRC 15940</strain>
    </source>
</reference>
<evidence type="ECO:0000313" key="5">
    <source>
        <dbReference type="EMBL" id="GJM61515.1"/>
    </source>
</evidence>
<dbReference type="GO" id="GO:0006354">
    <property type="term" value="P:DNA-templated transcription elongation"/>
    <property type="evidence" value="ECO:0007669"/>
    <property type="project" value="InterPro"/>
</dbReference>
<evidence type="ECO:0000313" key="6">
    <source>
        <dbReference type="Proteomes" id="UP001310022"/>
    </source>
</evidence>
<dbReference type="PANTHER" id="PTHR30265">
    <property type="entry name" value="RHO-INTERACTING TRANSCRIPTION TERMINATION FACTOR NUSG"/>
    <property type="match status" value="1"/>
</dbReference>
<dbReference type="EMBL" id="BQKE01000001">
    <property type="protein sequence ID" value="GJM61515.1"/>
    <property type="molecule type" value="Genomic_DNA"/>
</dbReference>
<dbReference type="InterPro" id="IPR036735">
    <property type="entry name" value="NGN_dom_sf"/>
</dbReference>
<dbReference type="InterPro" id="IPR043425">
    <property type="entry name" value="NusG-like"/>
</dbReference>
<sequence length="165" mass="19101">MKAGWHVLYTQSRKEKVVAERLEEVGLEVFLPLHKVLRQWSDRKKWVEVPLFNSYVFVKLEDDQAYLKALNTKGASWFVQFQGDAARVSQQEIDIMRYMIGQEEQIQATEEAFTEGEKVLIQYGPFRDLTAEIVAIQGGQRVLLRIENLGQGLLLNMEQVALKKM</sequence>
<accession>A0AAN4VZ69</accession>
<evidence type="ECO:0000256" key="2">
    <source>
        <dbReference type="ARBA" id="ARBA00023015"/>
    </source>
</evidence>
<dbReference type="SMART" id="SM00738">
    <property type="entry name" value="NGN"/>
    <property type="match status" value="1"/>
</dbReference>
<protein>
    <recommendedName>
        <fullName evidence="4">NusG-like N-terminal domain-containing protein</fullName>
    </recommendedName>
</protein>
<keyword evidence="2" id="KW-0805">Transcription regulation</keyword>
<dbReference type="AlphaFoldDB" id="A0AAN4VZ69"/>
<proteinExistence type="predicted"/>
<dbReference type="Pfam" id="PF02357">
    <property type="entry name" value="NusG"/>
    <property type="match status" value="1"/>
</dbReference>
<comment type="caution">
    <text evidence="5">The sequence shown here is derived from an EMBL/GenBank/DDBJ whole genome shotgun (WGS) entry which is preliminary data.</text>
</comment>
<dbReference type="NCBIfam" id="NF033644">
    <property type="entry name" value="antiterm_UpxY"/>
    <property type="match status" value="1"/>
</dbReference>
<gene>
    <name evidence="5" type="ORF">PEDI_20670</name>
</gene>
<evidence type="ECO:0000259" key="4">
    <source>
        <dbReference type="SMART" id="SM00738"/>
    </source>
</evidence>
<feature type="domain" description="NusG-like N-terminal" evidence="4">
    <location>
        <begin position="2"/>
        <end position="100"/>
    </location>
</feature>
<evidence type="ECO:0000256" key="1">
    <source>
        <dbReference type="ARBA" id="ARBA00022814"/>
    </source>
</evidence>
<dbReference type="Proteomes" id="UP001310022">
    <property type="component" value="Unassembled WGS sequence"/>
</dbReference>
<keyword evidence="6" id="KW-1185">Reference proteome</keyword>